<gene>
    <name evidence="3" type="ORF">PSEHALCIP103_02271</name>
</gene>
<comment type="caution">
    <text evidence="3">The sequence shown here is derived from an EMBL/GenBank/DDBJ whole genome shotgun (WGS) entry which is preliminary data.</text>
</comment>
<dbReference type="AlphaFoldDB" id="A0A9W4R038"/>
<keyword evidence="1" id="KW-0732">Signal</keyword>
<feature type="signal peptide" evidence="1">
    <location>
        <begin position="1"/>
        <end position="18"/>
    </location>
</feature>
<dbReference type="RefSeq" id="WP_076921578.1">
    <property type="nucleotide sequence ID" value="NZ_CAMAPB010000032.1"/>
</dbReference>
<dbReference type="Proteomes" id="UP001152447">
    <property type="component" value="Unassembled WGS sequence"/>
</dbReference>
<keyword evidence="4" id="KW-1185">Reference proteome</keyword>
<evidence type="ECO:0000256" key="1">
    <source>
        <dbReference type="SAM" id="SignalP"/>
    </source>
</evidence>
<dbReference type="Pfam" id="PF09832">
    <property type="entry name" value="DUF2059"/>
    <property type="match status" value="1"/>
</dbReference>
<name>A0A9W4R038_PSEHA</name>
<feature type="domain" description="DUF2059" evidence="2">
    <location>
        <begin position="86"/>
        <end position="145"/>
    </location>
</feature>
<evidence type="ECO:0000313" key="3">
    <source>
        <dbReference type="EMBL" id="CAH9060421.1"/>
    </source>
</evidence>
<dbReference type="EMBL" id="CAMAPB010000032">
    <property type="protein sequence ID" value="CAH9060421.1"/>
    <property type="molecule type" value="Genomic_DNA"/>
</dbReference>
<evidence type="ECO:0000259" key="2">
    <source>
        <dbReference type="Pfam" id="PF09832"/>
    </source>
</evidence>
<accession>A0A9W4R038</accession>
<evidence type="ECO:0000313" key="4">
    <source>
        <dbReference type="Proteomes" id="UP001152447"/>
    </source>
</evidence>
<organism evidence="3 4">
    <name type="scientific">Pseudoalteromonas haloplanktis</name>
    <name type="common">Alteromonas haloplanktis</name>
    <dbReference type="NCBI Taxonomy" id="228"/>
    <lineage>
        <taxon>Bacteria</taxon>
        <taxon>Pseudomonadati</taxon>
        <taxon>Pseudomonadota</taxon>
        <taxon>Gammaproteobacteria</taxon>
        <taxon>Alteromonadales</taxon>
        <taxon>Pseudoalteromonadaceae</taxon>
        <taxon>Pseudoalteromonas</taxon>
    </lineage>
</organism>
<dbReference type="InterPro" id="IPR018637">
    <property type="entry name" value="DUF2059"/>
</dbReference>
<proteinExistence type="predicted"/>
<feature type="chain" id="PRO_5040794088" description="DUF2059 domain-containing protein" evidence="1">
    <location>
        <begin position="19"/>
        <end position="165"/>
    </location>
</feature>
<reference evidence="3" key="1">
    <citation type="submission" date="2022-07" db="EMBL/GenBank/DDBJ databases">
        <authorList>
            <person name="Criscuolo A."/>
        </authorList>
    </citation>
    <scope>NUCLEOTIDE SEQUENCE</scope>
    <source>
        <strain evidence="3">CIP103197</strain>
    </source>
</reference>
<sequence length="165" mass="18837">MGKVLLLSLLIFSTSLYAAQTTKQQKIDELVKVMDMDAMVDSMYSQVEGMMQNMSVQMGVKPNEKPIFDKYYADMTKVLKTKMSWQKMQPMMVNLYDKQFSEQEISDMLDFYKTESGQAILKKMPQVMQQSMQMSQALVQDAMPEIQAIAGQLGEALKQSRSEAN</sequence>
<protein>
    <recommendedName>
        <fullName evidence="2">DUF2059 domain-containing protein</fullName>
    </recommendedName>
</protein>